<gene>
    <name evidence="10 13" type="primary">hisH</name>
    <name evidence="13" type="ORF">H9797_06035</name>
</gene>
<feature type="active site" evidence="10 11">
    <location>
        <position position="177"/>
    </location>
</feature>
<dbReference type="Proteomes" id="UP000824221">
    <property type="component" value="Unassembled WGS sequence"/>
</dbReference>
<keyword evidence="6 10" id="KW-0368">Histidine biosynthesis</keyword>
<dbReference type="NCBIfam" id="TIGR01855">
    <property type="entry name" value="IMP_synth_hisH"/>
    <property type="match status" value="1"/>
</dbReference>
<evidence type="ECO:0000256" key="8">
    <source>
        <dbReference type="ARBA" id="ARBA00047838"/>
    </source>
</evidence>
<dbReference type="EMBL" id="DXAJ01000092">
    <property type="protein sequence ID" value="HJA02917.1"/>
    <property type="molecule type" value="Genomic_DNA"/>
</dbReference>
<comment type="catalytic activity">
    <reaction evidence="9 10">
        <text>L-glutamine + H2O = L-glutamate + NH4(+)</text>
        <dbReference type="Rhea" id="RHEA:15889"/>
        <dbReference type="ChEBI" id="CHEBI:15377"/>
        <dbReference type="ChEBI" id="CHEBI:28938"/>
        <dbReference type="ChEBI" id="CHEBI:29985"/>
        <dbReference type="ChEBI" id="CHEBI:58359"/>
        <dbReference type="EC" id="3.5.1.2"/>
    </reaction>
</comment>
<evidence type="ECO:0000259" key="12">
    <source>
        <dbReference type="Pfam" id="PF00117"/>
    </source>
</evidence>
<comment type="function">
    <text evidence="10">IGPS catalyzes the conversion of PRFAR and glutamine to IGP, AICAR and glutamate. The HisH subunit catalyzes the hydrolysis of glutamine to glutamate and ammonia as part of the synthesis of IGP and AICAR. The resulting ammonia molecule is channeled to the active site of HisF.</text>
</comment>
<evidence type="ECO:0000256" key="10">
    <source>
        <dbReference type="HAMAP-Rule" id="MF_00278"/>
    </source>
</evidence>
<feature type="active site" description="Nucleophile" evidence="10 11">
    <location>
        <position position="78"/>
    </location>
</feature>
<dbReference type="SUPFAM" id="SSF52317">
    <property type="entry name" value="Class I glutamine amidotransferase-like"/>
    <property type="match status" value="1"/>
</dbReference>
<dbReference type="GO" id="GO:0000105">
    <property type="term" value="P:L-histidine biosynthetic process"/>
    <property type="evidence" value="ECO:0007669"/>
    <property type="project" value="UniProtKB-UniRule"/>
</dbReference>
<dbReference type="HAMAP" id="MF_00278">
    <property type="entry name" value="HisH"/>
    <property type="match status" value="1"/>
</dbReference>
<proteinExistence type="inferred from homology"/>
<organism evidence="13 14">
    <name type="scientific">Candidatus Gallimonas gallistercoris</name>
    <dbReference type="NCBI Taxonomy" id="2838602"/>
    <lineage>
        <taxon>Bacteria</taxon>
        <taxon>Bacillati</taxon>
        <taxon>Bacillota</taxon>
        <taxon>Clostridia</taxon>
        <taxon>Candidatus Gallimonas</taxon>
    </lineage>
</organism>
<dbReference type="GO" id="GO:0016829">
    <property type="term" value="F:lyase activity"/>
    <property type="evidence" value="ECO:0007669"/>
    <property type="project" value="UniProtKB-KW"/>
</dbReference>
<reference evidence="13" key="2">
    <citation type="submission" date="2021-04" db="EMBL/GenBank/DDBJ databases">
        <authorList>
            <person name="Gilroy R."/>
        </authorList>
    </citation>
    <scope>NUCLEOTIDE SEQUENCE</scope>
    <source>
        <strain evidence="13">CHK156-179</strain>
    </source>
</reference>
<evidence type="ECO:0000256" key="11">
    <source>
        <dbReference type="PIRSR" id="PIRSR000495-1"/>
    </source>
</evidence>
<dbReference type="GO" id="GO:0004359">
    <property type="term" value="F:glutaminase activity"/>
    <property type="evidence" value="ECO:0007669"/>
    <property type="project" value="UniProtKB-EC"/>
</dbReference>
<feature type="active site" evidence="10 11">
    <location>
        <position position="179"/>
    </location>
</feature>
<dbReference type="PANTHER" id="PTHR42701:SF1">
    <property type="entry name" value="IMIDAZOLE GLYCEROL PHOSPHATE SYNTHASE SUBUNIT HISH"/>
    <property type="match status" value="1"/>
</dbReference>
<evidence type="ECO:0000256" key="1">
    <source>
        <dbReference type="ARBA" id="ARBA00005091"/>
    </source>
</evidence>
<evidence type="ECO:0000256" key="9">
    <source>
        <dbReference type="ARBA" id="ARBA00049534"/>
    </source>
</evidence>
<protein>
    <recommendedName>
        <fullName evidence="10">Imidazole glycerol phosphate synthase subunit HisH</fullName>
        <ecNumber evidence="10">4.3.2.10</ecNumber>
    </recommendedName>
    <alternativeName>
        <fullName evidence="10">IGP synthase glutaminase subunit</fullName>
        <ecNumber evidence="10">3.5.1.2</ecNumber>
    </alternativeName>
    <alternativeName>
        <fullName evidence="10">IGP synthase subunit HisH</fullName>
    </alternativeName>
    <alternativeName>
        <fullName evidence="10">ImGP synthase subunit HisH</fullName>
        <shortName evidence="10">IGPS subunit HisH</shortName>
    </alternativeName>
</protein>
<keyword evidence="7 10" id="KW-0456">Lyase</keyword>
<dbReference type="Gene3D" id="3.40.50.880">
    <property type="match status" value="1"/>
</dbReference>
<keyword evidence="4 10" id="KW-0378">Hydrolase</keyword>
<evidence type="ECO:0000256" key="2">
    <source>
        <dbReference type="ARBA" id="ARBA00011152"/>
    </source>
</evidence>
<name>A0A9D2H1J4_9FIRM</name>
<dbReference type="EC" id="4.3.2.10" evidence="10"/>
<evidence type="ECO:0000256" key="6">
    <source>
        <dbReference type="ARBA" id="ARBA00023102"/>
    </source>
</evidence>
<keyword evidence="5 10" id="KW-0315">Glutamine amidotransferase</keyword>
<dbReference type="InterPro" id="IPR029062">
    <property type="entry name" value="Class_I_gatase-like"/>
</dbReference>
<keyword evidence="10" id="KW-0963">Cytoplasm</keyword>
<dbReference type="PIRSF" id="PIRSF000495">
    <property type="entry name" value="Amidotransf_hisH"/>
    <property type="match status" value="1"/>
</dbReference>
<dbReference type="GO" id="GO:0000107">
    <property type="term" value="F:imidazoleglycerol-phosphate synthase activity"/>
    <property type="evidence" value="ECO:0007669"/>
    <property type="project" value="UniProtKB-UniRule"/>
</dbReference>
<dbReference type="EC" id="3.5.1.2" evidence="10"/>
<dbReference type="PROSITE" id="PS51273">
    <property type="entry name" value="GATASE_TYPE_1"/>
    <property type="match status" value="1"/>
</dbReference>
<evidence type="ECO:0000256" key="7">
    <source>
        <dbReference type="ARBA" id="ARBA00023239"/>
    </source>
</evidence>
<dbReference type="InterPro" id="IPR017926">
    <property type="entry name" value="GATASE"/>
</dbReference>
<dbReference type="AlphaFoldDB" id="A0A9D2H1J4"/>
<feature type="domain" description="Glutamine amidotransferase" evidence="12">
    <location>
        <begin position="6"/>
        <end position="192"/>
    </location>
</feature>
<reference evidence="13" key="1">
    <citation type="journal article" date="2021" name="PeerJ">
        <title>Extensive microbial diversity within the chicken gut microbiome revealed by metagenomics and culture.</title>
        <authorList>
            <person name="Gilroy R."/>
            <person name="Ravi A."/>
            <person name="Getino M."/>
            <person name="Pursley I."/>
            <person name="Horton D.L."/>
            <person name="Alikhan N.F."/>
            <person name="Baker D."/>
            <person name="Gharbi K."/>
            <person name="Hall N."/>
            <person name="Watson M."/>
            <person name="Adriaenssens E.M."/>
            <person name="Foster-Nyarko E."/>
            <person name="Jarju S."/>
            <person name="Secka A."/>
            <person name="Antonio M."/>
            <person name="Oren A."/>
            <person name="Chaudhuri R.R."/>
            <person name="La Ragione R."/>
            <person name="Hildebrand F."/>
            <person name="Pallen M.J."/>
        </authorList>
    </citation>
    <scope>NUCLEOTIDE SEQUENCE</scope>
    <source>
        <strain evidence="13">CHK156-179</strain>
    </source>
</reference>
<evidence type="ECO:0000256" key="3">
    <source>
        <dbReference type="ARBA" id="ARBA00022605"/>
    </source>
</evidence>
<evidence type="ECO:0000256" key="4">
    <source>
        <dbReference type="ARBA" id="ARBA00022801"/>
    </source>
</evidence>
<comment type="subunit">
    <text evidence="2 10">Heterodimer of HisH and HisF.</text>
</comment>
<evidence type="ECO:0000256" key="5">
    <source>
        <dbReference type="ARBA" id="ARBA00022962"/>
    </source>
</evidence>
<dbReference type="GO" id="GO:0005737">
    <property type="term" value="C:cytoplasm"/>
    <property type="evidence" value="ECO:0007669"/>
    <property type="project" value="UniProtKB-SubCell"/>
</dbReference>
<evidence type="ECO:0000313" key="13">
    <source>
        <dbReference type="EMBL" id="HJA02917.1"/>
    </source>
</evidence>
<evidence type="ECO:0000313" key="14">
    <source>
        <dbReference type="Proteomes" id="UP000824221"/>
    </source>
</evidence>
<comment type="catalytic activity">
    <reaction evidence="8 10">
        <text>5-[(5-phospho-1-deoxy-D-ribulos-1-ylimino)methylamino]-1-(5-phospho-beta-D-ribosyl)imidazole-4-carboxamide + L-glutamine = D-erythro-1-(imidazol-4-yl)glycerol 3-phosphate + 5-amino-1-(5-phospho-beta-D-ribosyl)imidazole-4-carboxamide + L-glutamate + H(+)</text>
        <dbReference type="Rhea" id="RHEA:24793"/>
        <dbReference type="ChEBI" id="CHEBI:15378"/>
        <dbReference type="ChEBI" id="CHEBI:29985"/>
        <dbReference type="ChEBI" id="CHEBI:58278"/>
        <dbReference type="ChEBI" id="CHEBI:58359"/>
        <dbReference type="ChEBI" id="CHEBI:58475"/>
        <dbReference type="ChEBI" id="CHEBI:58525"/>
        <dbReference type="EC" id="4.3.2.10"/>
    </reaction>
</comment>
<comment type="caution">
    <text evidence="13">The sequence shown here is derived from an EMBL/GenBank/DDBJ whole genome shotgun (WGS) entry which is preliminary data.</text>
</comment>
<accession>A0A9D2H1J4</accession>
<dbReference type="CDD" id="cd01748">
    <property type="entry name" value="GATase1_IGP_Synthase"/>
    <property type="match status" value="1"/>
</dbReference>
<sequence length="195" mass="21473">MIGIIDYGMGNLRSVQKAVEFLGGKAVITAEQSELNQCGRLILPGVGSFAAGMENLEKTGLADYVKARVGELPILGICLGMQFLLDESEEEGVHKGLGLIPGRAVRFTEGKVPQMGWNAVSDMRSPLFAGIRDGSQFYFVHSYYADTTDEYTIGKTEYYRTYASAIGKDHVYGVQFHPEKSGDLGLQLMRNFMRL</sequence>
<comment type="subcellular location">
    <subcellularLocation>
        <location evidence="10">Cytoplasm</location>
    </subcellularLocation>
</comment>
<dbReference type="InterPro" id="IPR010139">
    <property type="entry name" value="Imidazole-glycPsynth_HisH"/>
</dbReference>
<dbReference type="PANTHER" id="PTHR42701">
    <property type="entry name" value="IMIDAZOLE GLYCEROL PHOSPHATE SYNTHASE SUBUNIT HISH"/>
    <property type="match status" value="1"/>
</dbReference>
<keyword evidence="3 10" id="KW-0028">Amino-acid biosynthesis</keyword>
<dbReference type="Pfam" id="PF00117">
    <property type="entry name" value="GATase"/>
    <property type="match status" value="1"/>
</dbReference>
<comment type="pathway">
    <text evidence="1 10">Amino-acid biosynthesis; L-histidine biosynthesis; L-histidine from 5-phospho-alpha-D-ribose 1-diphosphate: step 5/9.</text>
</comment>